<feature type="transmembrane region" description="Helical" evidence="5">
    <location>
        <begin position="164"/>
        <end position="184"/>
    </location>
</feature>
<dbReference type="SUPFAM" id="SSF52091">
    <property type="entry name" value="SpoIIaa-like"/>
    <property type="match status" value="1"/>
</dbReference>
<dbReference type="InterPro" id="IPR036513">
    <property type="entry name" value="STAS_dom_sf"/>
</dbReference>
<keyword evidence="2 5" id="KW-0812">Transmembrane</keyword>
<protein>
    <recommendedName>
        <fullName evidence="6">STAS domain-containing protein</fullName>
    </recommendedName>
</protein>
<feature type="transmembrane region" description="Helical" evidence="5">
    <location>
        <begin position="443"/>
        <end position="464"/>
    </location>
</feature>
<reference evidence="7 8" key="1">
    <citation type="submission" date="2019-03" db="EMBL/GenBank/DDBJ databases">
        <title>Sequencing 23 genomes of Wallemia ichthyophaga.</title>
        <authorList>
            <person name="Gostincar C."/>
        </authorList>
    </citation>
    <scope>NUCLEOTIDE SEQUENCE [LARGE SCALE GENOMIC DNA]</scope>
    <source>
        <strain evidence="7 8">EXF-8621</strain>
    </source>
</reference>
<feature type="transmembrane region" description="Helical" evidence="5">
    <location>
        <begin position="341"/>
        <end position="359"/>
    </location>
</feature>
<feature type="transmembrane region" description="Helical" evidence="5">
    <location>
        <begin position="78"/>
        <end position="96"/>
    </location>
</feature>
<dbReference type="InterPro" id="IPR002645">
    <property type="entry name" value="STAS_dom"/>
</dbReference>
<dbReference type="NCBIfam" id="TIGR00815">
    <property type="entry name" value="sulP"/>
    <property type="match status" value="1"/>
</dbReference>
<dbReference type="GO" id="GO:0016020">
    <property type="term" value="C:membrane"/>
    <property type="evidence" value="ECO:0007669"/>
    <property type="project" value="UniProtKB-SubCell"/>
</dbReference>
<feature type="transmembrane region" description="Helical" evidence="5">
    <location>
        <begin position="471"/>
        <end position="503"/>
    </location>
</feature>
<feature type="transmembrane region" description="Helical" evidence="5">
    <location>
        <begin position="108"/>
        <end position="127"/>
    </location>
</feature>
<evidence type="ECO:0000313" key="8">
    <source>
        <dbReference type="Proteomes" id="UP000306954"/>
    </source>
</evidence>
<evidence type="ECO:0000313" key="7">
    <source>
        <dbReference type="EMBL" id="TIB15420.1"/>
    </source>
</evidence>
<evidence type="ECO:0000259" key="6">
    <source>
        <dbReference type="PROSITE" id="PS50801"/>
    </source>
</evidence>
<dbReference type="GO" id="GO:0008271">
    <property type="term" value="F:secondary active sulfate transmembrane transporter activity"/>
    <property type="evidence" value="ECO:0007669"/>
    <property type="project" value="InterPro"/>
</dbReference>
<dbReference type="AlphaFoldDB" id="A0A4T0IIV3"/>
<evidence type="ECO:0000256" key="1">
    <source>
        <dbReference type="ARBA" id="ARBA00004141"/>
    </source>
</evidence>
<accession>A0A4T0IIV3</accession>
<feature type="transmembrane region" description="Helical" evidence="5">
    <location>
        <begin position="190"/>
        <end position="209"/>
    </location>
</feature>
<keyword evidence="4 5" id="KW-0472">Membrane</keyword>
<evidence type="ECO:0000256" key="5">
    <source>
        <dbReference type="SAM" id="Phobius"/>
    </source>
</evidence>
<feature type="transmembrane region" description="Helical" evidence="5">
    <location>
        <begin position="414"/>
        <end position="437"/>
    </location>
</feature>
<dbReference type="InterPro" id="IPR001902">
    <property type="entry name" value="SLC26A/SulP_fam"/>
</dbReference>
<dbReference type="CDD" id="cd07042">
    <property type="entry name" value="STAS_SulP_like_sulfate_transporter"/>
    <property type="match status" value="1"/>
</dbReference>
<comment type="caution">
    <text evidence="7">The sequence shown here is derived from an EMBL/GenBank/DDBJ whole genome shotgun (WGS) entry which is preliminary data.</text>
</comment>
<evidence type="ECO:0000256" key="2">
    <source>
        <dbReference type="ARBA" id="ARBA00022692"/>
    </source>
</evidence>
<dbReference type="Pfam" id="PF01740">
    <property type="entry name" value="STAS"/>
    <property type="match status" value="1"/>
</dbReference>
<gene>
    <name evidence="7" type="ORF">E3P90_00851</name>
</gene>
<dbReference type="PROSITE" id="PS01130">
    <property type="entry name" value="SLC26A"/>
    <property type="match status" value="1"/>
</dbReference>
<dbReference type="EMBL" id="SPOF01000007">
    <property type="protein sequence ID" value="TIB15420.1"/>
    <property type="molecule type" value="Genomic_DNA"/>
</dbReference>
<dbReference type="PANTHER" id="PTHR11814">
    <property type="entry name" value="SULFATE TRANSPORTER"/>
    <property type="match status" value="1"/>
</dbReference>
<evidence type="ECO:0000256" key="4">
    <source>
        <dbReference type="ARBA" id="ARBA00023136"/>
    </source>
</evidence>
<name>A0A4T0IIV3_WALIC</name>
<organism evidence="7 8">
    <name type="scientific">Wallemia ichthyophaga</name>
    <dbReference type="NCBI Taxonomy" id="245174"/>
    <lineage>
        <taxon>Eukaryota</taxon>
        <taxon>Fungi</taxon>
        <taxon>Dikarya</taxon>
        <taxon>Basidiomycota</taxon>
        <taxon>Wallemiomycotina</taxon>
        <taxon>Wallemiomycetes</taxon>
        <taxon>Wallemiales</taxon>
        <taxon>Wallemiaceae</taxon>
        <taxon>Wallemia</taxon>
    </lineage>
</organism>
<dbReference type="PROSITE" id="PS50801">
    <property type="entry name" value="STAS"/>
    <property type="match status" value="1"/>
</dbReference>
<keyword evidence="3 5" id="KW-1133">Transmembrane helix</keyword>
<feature type="domain" description="STAS" evidence="6">
    <location>
        <begin position="550"/>
        <end position="706"/>
    </location>
</feature>
<feature type="transmembrane region" description="Helical" evidence="5">
    <location>
        <begin position="277"/>
        <end position="300"/>
    </location>
</feature>
<dbReference type="Gene3D" id="3.30.750.24">
    <property type="entry name" value="STAS domain"/>
    <property type="match status" value="1"/>
</dbReference>
<proteinExistence type="predicted"/>
<sequence>MNAKIDKFLQKLGIERPEGEHDRVTRGESIASNFADPFVEPDPTVGEWFQEKLPNRHEFGQYCLDLLPFLRWVHRYNLQWLIGDLIAGITVGAVVVPQGMAYAELAGLEPQFGLYSSFVGVIVYWFFATSKDITIGPVAVMSTLVGEILQELSPKFPDIPDYKIAGSLAVITGAIVFFMGLIRVGWIVDFIPLPAIAAFMTGSSITIIAGQVPSLLGNKDAGFDTNGATYMTIIKTLKHLPESNINAAMGVTSLFLLYLLRETCTYCAKRWPNKKKIWFFANTLRTVFVILLYTLISWLVNRHRRGVDGQSEPLFDLIGTVPRGFKNMNVPTMNADVIRNYVGHLPGAVIVLLIEHIAISKSFGRVNNYTINPSQELIAIGVTNLIGPFFGAYPATGSFSRTAIKSKAGVRTPFAGVITGVLILLAIYALTAVFFYISKAVLAAVIIHAVGDLILPIGQLYAFWKVSPLDALIFVGGVIIIIFTSIEIGIYVTVCVSAAVLLFRIAKAHGEFLGRIKVQTINGKDQRNIWLPENHQDGSNPLLSVQSPYPGVFVYRFTESFIYANANHYTDEVVDYIKRATRKTHVDVFAKPGDRPWNDPGPRKFNPDAIAEDTRPTLKAIIFDMSSVTHVDVTSTQVLVDVKNQLDRWASPDTVQWHFAGIRDRWIKRALAAIKMHETTSVKAKPLFSVAEVGQFSSENDATVNNEGQGPISTQKEDIETGINVERQQQQDEQEQQEADNAGRNSYSYHRYLPVLGVDRAFHPDVDSAVRAVIDTLEQDRIEQEEHKSSSDLAS</sequence>
<dbReference type="InterPro" id="IPR011547">
    <property type="entry name" value="SLC26A/SulP_dom"/>
</dbReference>
<dbReference type="Pfam" id="PF00916">
    <property type="entry name" value="Sulfate_transp"/>
    <property type="match status" value="1"/>
</dbReference>
<evidence type="ECO:0000256" key="3">
    <source>
        <dbReference type="ARBA" id="ARBA00022989"/>
    </source>
</evidence>
<comment type="subcellular location">
    <subcellularLocation>
        <location evidence="1">Membrane</location>
        <topology evidence="1">Multi-pass membrane protein</topology>
    </subcellularLocation>
</comment>
<dbReference type="InterPro" id="IPR018045">
    <property type="entry name" value="S04_transporter_CS"/>
</dbReference>
<dbReference type="Proteomes" id="UP000306954">
    <property type="component" value="Unassembled WGS sequence"/>
</dbReference>